<protein>
    <submittedName>
        <fullName evidence="5">Acyl carrier protein</fullName>
    </submittedName>
</protein>
<keyword evidence="3" id="KW-0472">Membrane</keyword>
<dbReference type="GO" id="GO:0000036">
    <property type="term" value="F:acyl carrier activity"/>
    <property type="evidence" value="ECO:0007669"/>
    <property type="project" value="TreeGrafter"/>
</dbReference>
<dbReference type="PANTHER" id="PTHR20863">
    <property type="entry name" value="ACYL CARRIER PROTEIN"/>
    <property type="match status" value="1"/>
</dbReference>
<dbReference type="Proteomes" id="UP000318017">
    <property type="component" value="Chromosome"/>
</dbReference>
<proteinExistence type="predicted"/>
<dbReference type="GO" id="GO:0005829">
    <property type="term" value="C:cytosol"/>
    <property type="evidence" value="ECO:0007669"/>
    <property type="project" value="TreeGrafter"/>
</dbReference>
<accession>A0A518G3E1</accession>
<feature type="domain" description="Carrier" evidence="4">
    <location>
        <begin position="199"/>
        <end position="233"/>
    </location>
</feature>
<evidence type="ECO:0000313" key="6">
    <source>
        <dbReference type="Proteomes" id="UP000318017"/>
    </source>
</evidence>
<evidence type="ECO:0000256" key="1">
    <source>
        <dbReference type="ARBA" id="ARBA00022450"/>
    </source>
</evidence>
<dbReference type="GO" id="GO:0016020">
    <property type="term" value="C:membrane"/>
    <property type="evidence" value="ECO:0007669"/>
    <property type="project" value="GOC"/>
</dbReference>
<evidence type="ECO:0000259" key="4">
    <source>
        <dbReference type="PROSITE" id="PS50075"/>
    </source>
</evidence>
<dbReference type="EMBL" id="CP036298">
    <property type="protein sequence ID" value="QDV23104.1"/>
    <property type="molecule type" value="Genomic_DNA"/>
</dbReference>
<evidence type="ECO:0000256" key="3">
    <source>
        <dbReference type="SAM" id="Phobius"/>
    </source>
</evidence>
<name>A0A518G3E1_9BACT</name>
<sequence length="233" mass="25660">MGLDVVELVMEIEEAFGISLPDDRAGKMLTVGDVYEFILEKTADTTLKSSTCLTAAAFYQLRRHLRSLGLPHSKVRPKTKLERAIPLLGRRSYWLTLSSRMDLQFPRLGRPSWLALVNCMLVAIVVSASFLGFAQQGVLVGIFAAVVSGVICSAILMFLTSPFAIYPASNCVTIRDLVTNLVAINYNTLATRYSTRNPTDVWTALQLIVVEQLGVDRNAVVPHARFIQDLGAD</sequence>
<dbReference type="KEGG" id="ahel:Q31a_13990"/>
<keyword evidence="2" id="KW-0597">Phosphoprotein</keyword>
<dbReference type="InterPro" id="IPR003231">
    <property type="entry name" value="ACP"/>
</dbReference>
<dbReference type="PROSITE" id="PS50075">
    <property type="entry name" value="CARRIER"/>
    <property type="match status" value="2"/>
</dbReference>
<feature type="transmembrane region" description="Helical" evidence="3">
    <location>
        <begin position="113"/>
        <end position="133"/>
    </location>
</feature>
<keyword evidence="3" id="KW-0812">Transmembrane</keyword>
<reference evidence="5 6" key="1">
    <citation type="submission" date="2019-02" db="EMBL/GenBank/DDBJ databases">
        <title>Deep-cultivation of Planctomycetes and their phenomic and genomic characterization uncovers novel biology.</title>
        <authorList>
            <person name="Wiegand S."/>
            <person name="Jogler M."/>
            <person name="Boedeker C."/>
            <person name="Pinto D."/>
            <person name="Vollmers J."/>
            <person name="Rivas-Marin E."/>
            <person name="Kohn T."/>
            <person name="Peeters S.H."/>
            <person name="Heuer A."/>
            <person name="Rast P."/>
            <person name="Oberbeckmann S."/>
            <person name="Bunk B."/>
            <person name="Jeske O."/>
            <person name="Meyerdierks A."/>
            <person name="Storesund J.E."/>
            <person name="Kallscheuer N."/>
            <person name="Luecker S."/>
            <person name="Lage O.M."/>
            <person name="Pohl T."/>
            <person name="Merkel B.J."/>
            <person name="Hornburger P."/>
            <person name="Mueller R.-W."/>
            <person name="Bruemmer F."/>
            <person name="Labrenz M."/>
            <person name="Spormann A.M."/>
            <person name="Op den Camp H."/>
            <person name="Overmann J."/>
            <person name="Amann R."/>
            <person name="Jetten M.S.M."/>
            <person name="Mascher T."/>
            <person name="Medema M.H."/>
            <person name="Devos D.P."/>
            <person name="Kaster A.-K."/>
            <person name="Ovreas L."/>
            <person name="Rohde M."/>
            <person name="Galperin M.Y."/>
            <person name="Jogler C."/>
        </authorList>
    </citation>
    <scope>NUCLEOTIDE SEQUENCE [LARGE SCALE GENOMIC DNA]</scope>
    <source>
        <strain evidence="5 6">Q31a</strain>
    </source>
</reference>
<dbReference type="RefSeq" id="WP_145075637.1">
    <property type="nucleotide sequence ID" value="NZ_CP036298.1"/>
</dbReference>
<keyword evidence="3" id="KW-1133">Transmembrane helix</keyword>
<gene>
    <name evidence="5" type="primary">acpP_1</name>
    <name evidence="5" type="ORF">Q31a_13990</name>
</gene>
<dbReference type="PANTHER" id="PTHR20863:SF76">
    <property type="entry name" value="CARRIER DOMAIN-CONTAINING PROTEIN"/>
    <property type="match status" value="1"/>
</dbReference>
<dbReference type="InterPro" id="IPR009081">
    <property type="entry name" value="PP-bd_ACP"/>
</dbReference>
<dbReference type="SUPFAM" id="SSF47336">
    <property type="entry name" value="ACP-like"/>
    <property type="match status" value="1"/>
</dbReference>
<feature type="transmembrane region" description="Helical" evidence="3">
    <location>
        <begin position="139"/>
        <end position="159"/>
    </location>
</feature>
<keyword evidence="6" id="KW-1185">Reference proteome</keyword>
<dbReference type="OrthoDB" id="291240at2"/>
<feature type="domain" description="Carrier" evidence="4">
    <location>
        <begin position="1"/>
        <end position="42"/>
    </location>
</feature>
<organism evidence="5 6">
    <name type="scientific">Aureliella helgolandensis</name>
    <dbReference type="NCBI Taxonomy" id="2527968"/>
    <lineage>
        <taxon>Bacteria</taxon>
        <taxon>Pseudomonadati</taxon>
        <taxon>Planctomycetota</taxon>
        <taxon>Planctomycetia</taxon>
        <taxon>Pirellulales</taxon>
        <taxon>Pirellulaceae</taxon>
        <taxon>Aureliella</taxon>
    </lineage>
</organism>
<dbReference type="GO" id="GO:0000035">
    <property type="term" value="F:acyl binding"/>
    <property type="evidence" value="ECO:0007669"/>
    <property type="project" value="TreeGrafter"/>
</dbReference>
<dbReference type="AlphaFoldDB" id="A0A518G3E1"/>
<dbReference type="Gene3D" id="1.10.1200.10">
    <property type="entry name" value="ACP-like"/>
    <property type="match status" value="1"/>
</dbReference>
<dbReference type="GO" id="GO:0009245">
    <property type="term" value="P:lipid A biosynthetic process"/>
    <property type="evidence" value="ECO:0007669"/>
    <property type="project" value="TreeGrafter"/>
</dbReference>
<evidence type="ECO:0000256" key="2">
    <source>
        <dbReference type="ARBA" id="ARBA00022553"/>
    </source>
</evidence>
<keyword evidence="1" id="KW-0596">Phosphopantetheine</keyword>
<dbReference type="InterPro" id="IPR036736">
    <property type="entry name" value="ACP-like_sf"/>
</dbReference>
<evidence type="ECO:0000313" key="5">
    <source>
        <dbReference type="EMBL" id="QDV23104.1"/>
    </source>
</evidence>